<dbReference type="Gene3D" id="3.90.20.20">
    <property type="match status" value="1"/>
</dbReference>
<keyword evidence="6" id="KW-1185">Reference proteome</keyword>
<feature type="coiled-coil region" evidence="4">
    <location>
        <begin position="23"/>
        <end position="71"/>
    </location>
</feature>
<evidence type="ECO:0000256" key="4">
    <source>
        <dbReference type="SAM" id="Coils"/>
    </source>
</evidence>
<dbReference type="InterPro" id="IPR013805">
    <property type="entry name" value="GrpE_CC"/>
</dbReference>
<dbReference type="Pfam" id="PF01025">
    <property type="entry name" value="GrpE"/>
    <property type="match status" value="1"/>
</dbReference>
<evidence type="ECO:0000313" key="6">
    <source>
        <dbReference type="Proteomes" id="UP000095237"/>
    </source>
</evidence>
<accession>A0A1E5II78</accession>
<dbReference type="GO" id="GO:0051087">
    <property type="term" value="F:protein-folding chaperone binding"/>
    <property type="evidence" value="ECO:0007669"/>
    <property type="project" value="InterPro"/>
</dbReference>
<protein>
    <recommendedName>
        <fullName evidence="7">Nucleotide exchange factor GrpE</fullName>
    </recommendedName>
</protein>
<dbReference type="SUPFAM" id="SSF58014">
    <property type="entry name" value="Coiled-coil domain of nucleotide exchange factor GrpE"/>
    <property type="match status" value="1"/>
</dbReference>
<feature type="non-terminal residue" evidence="5">
    <location>
        <position position="140"/>
    </location>
</feature>
<dbReference type="PRINTS" id="PR00773">
    <property type="entry name" value="GRPEPROTEIN"/>
</dbReference>
<dbReference type="GO" id="GO:0000774">
    <property type="term" value="F:adenyl-nucleotide exchange factor activity"/>
    <property type="evidence" value="ECO:0007669"/>
    <property type="project" value="InterPro"/>
</dbReference>
<evidence type="ECO:0000313" key="5">
    <source>
        <dbReference type="EMBL" id="OEG70207.1"/>
    </source>
</evidence>
<comment type="similarity">
    <text evidence="1 3">Belongs to the GrpE family.</text>
</comment>
<dbReference type="GO" id="GO:0042803">
    <property type="term" value="F:protein homodimerization activity"/>
    <property type="evidence" value="ECO:0007669"/>
    <property type="project" value="InterPro"/>
</dbReference>
<name>A0A1E5II78_ENDTX</name>
<dbReference type="Proteomes" id="UP000095237">
    <property type="component" value="Unassembled WGS sequence"/>
</dbReference>
<reference evidence="5 6" key="1">
    <citation type="submission" date="2015-11" db="EMBL/GenBank/DDBJ databases">
        <title>Evidence for parallel genomic evolution in an endosymbiosis of termite gut flagellates.</title>
        <authorList>
            <person name="Zheng H."/>
        </authorList>
    </citation>
    <scope>NUCLEOTIDE SEQUENCE [LARGE SCALE GENOMIC DNA]</scope>
    <source>
        <strain evidence="5 6">CET450</strain>
    </source>
</reference>
<organism evidence="5 6">
    <name type="scientific">Endomicrobium trichonymphae</name>
    <dbReference type="NCBI Taxonomy" id="1408204"/>
    <lineage>
        <taxon>Bacteria</taxon>
        <taxon>Pseudomonadati</taxon>
        <taxon>Elusimicrobiota</taxon>
        <taxon>Endomicrobiia</taxon>
        <taxon>Endomicrobiales</taxon>
        <taxon>Endomicrobiaceae</taxon>
        <taxon>Candidatus Endomicrobiellum</taxon>
    </lineage>
</organism>
<dbReference type="GO" id="GO:0051082">
    <property type="term" value="F:unfolded protein binding"/>
    <property type="evidence" value="ECO:0007669"/>
    <property type="project" value="TreeGrafter"/>
</dbReference>
<sequence>MENRKQKILIEQEIHDCNYNKARDEKICELEILKQSIEEKKKQVQDYYDQLLRLKADFENYRRRSEKEKKDYLEWGKEKILIKQISIDDVLRQALKSAESGNNIESIVLGLEMISKEFSKMMKEEGVEEIECDKFDPNIC</sequence>
<gene>
    <name evidence="5" type="ORF">ATZ36_05635</name>
</gene>
<dbReference type="InterPro" id="IPR000740">
    <property type="entry name" value="GrpE"/>
</dbReference>
<proteinExistence type="inferred from homology"/>
<keyword evidence="2" id="KW-0143">Chaperone</keyword>
<dbReference type="PANTHER" id="PTHR21237:SF23">
    <property type="entry name" value="GRPE PROTEIN HOMOLOG, MITOCHONDRIAL"/>
    <property type="match status" value="1"/>
</dbReference>
<comment type="caution">
    <text evidence="5">The sequence shown here is derived from an EMBL/GenBank/DDBJ whole genome shotgun (WGS) entry which is preliminary data.</text>
</comment>
<evidence type="ECO:0000256" key="1">
    <source>
        <dbReference type="ARBA" id="ARBA00009054"/>
    </source>
</evidence>
<dbReference type="AlphaFoldDB" id="A0A1E5II78"/>
<keyword evidence="4" id="KW-0175">Coiled coil</keyword>
<dbReference type="EMBL" id="LNVX01000429">
    <property type="protein sequence ID" value="OEG70207.1"/>
    <property type="molecule type" value="Genomic_DNA"/>
</dbReference>
<evidence type="ECO:0008006" key="7">
    <source>
        <dbReference type="Google" id="ProtNLM"/>
    </source>
</evidence>
<evidence type="ECO:0000256" key="3">
    <source>
        <dbReference type="RuleBase" id="RU004478"/>
    </source>
</evidence>
<dbReference type="PANTHER" id="PTHR21237">
    <property type="entry name" value="GRPE PROTEIN"/>
    <property type="match status" value="1"/>
</dbReference>
<dbReference type="GO" id="GO:0006457">
    <property type="term" value="P:protein folding"/>
    <property type="evidence" value="ECO:0007669"/>
    <property type="project" value="InterPro"/>
</dbReference>
<evidence type="ECO:0000256" key="2">
    <source>
        <dbReference type="ARBA" id="ARBA00023186"/>
    </source>
</evidence>